<dbReference type="EMBL" id="WWNE01000002">
    <property type="protein sequence ID" value="NBG64506.1"/>
    <property type="molecule type" value="Genomic_DNA"/>
</dbReference>
<feature type="transmembrane region" description="Helical" evidence="1">
    <location>
        <begin position="227"/>
        <end position="248"/>
    </location>
</feature>
<feature type="transmembrane region" description="Helical" evidence="1">
    <location>
        <begin position="380"/>
        <end position="400"/>
    </location>
</feature>
<keyword evidence="1" id="KW-0812">Transmembrane</keyword>
<dbReference type="Gene3D" id="2.60.120.260">
    <property type="entry name" value="Galactose-binding domain-like"/>
    <property type="match status" value="1"/>
</dbReference>
<dbReference type="Proteomes" id="UP000470771">
    <property type="component" value="Unassembled WGS sequence"/>
</dbReference>
<reference evidence="2 3" key="1">
    <citation type="submission" date="2019-12" db="EMBL/GenBank/DDBJ databases">
        <authorList>
            <person name="Zhao J."/>
        </authorList>
    </citation>
    <scope>NUCLEOTIDE SEQUENCE [LARGE SCALE GENOMIC DNA]</scope>
    <source>
        <strain evidence="2 3">S-15</strain>
    </source>
</reference>
<evidence type="ECO:0000313" key="3">
    <source>
        <dbReference type="Proteomes" id="UP000470771"/>
    </source>
</evidence>
<evidence type="ECO:0000256" key="1">
    <source>
        <dbReference type="SAM" id="Phobius"/>
    </source>
</evidence>
<protein>
    <submittedName>
        <fullName evidence="2">Uncharacterized protein</fullName>
    </submittedName>
</protein>
<feature type="transmembrane region" description="Helical" evidence="1">
    <location>
        <begin position="340"/>
        <end position="360"/>
    </location>
</feature>
<feature type="transmembrane region" description="Helical" evidence="1">
    <location>
        <begin position="131"/>
        <end position="152"/>
    </location>
</feature>
<sequence>MKVLFSKNNSLLLVFCIAVGLLFGVYSDIILNLNEVLFCNGGDGFKNYYNYLYHIKHDPNYLSFDGMNYPYGELIFLVDIHPFFANFLKFFCTYFWDISDYGVGILNFCMLFSIPIAAVFLFLILDYYKCPRITAIIAALGISFLCSTAILWQHGHYSLSYVCFFPMGWFLIIKYLEGSKDWMYSSLIGLNTLFWFYSHNYLGFILLAFTAFVWLFHWLIFTDKKKIDVWLHFLVQVSIPTIIVVLLIKTLDQHSGRIEMPYLFQHRASLHSILLPLVSPFKPIFELLFDFSHLNAEPWSRVGNYIGLSTIVILFMAFIYLIYGLVVGKVKLFFAGLNQHWWVFLLSAFCLLMFSFAFPFRYGLDFLLPSIIKQFVGLGRFAWAFYFVITTFSLVALNTFTLLKYRSIILTVAGLLLLIEGMAVHRHLSEVISIHKSPFQNQIFDDAMQSDIDFDDFQAIFPVPFYHEYTGLNALQDDEKSKRLSMQLSIKTGLPLMSAMLSRNSVAEAQSIVQLLTPVFIKKPIQNYLNDKPLLVVFSKSEVLPLEKEFLSRAKLLYSNEEFEWYQIDLINLFTDNSEEIILGLEEKAEHYLYDSLWGFYKSDSSRIAYVSFDDLPTDFQYRGEGALKKRKSEFGILLNGQSIKLDPNKLYQLSFWAYNNLYDQYFNTVWLEVKNESGDIIRTEYINPSLSNVYDGKWSFNEISFQLNSTSEYIMLCSQGSMEYSDSVYFDEVLIRPLNVEVFQNLDNQFNWNNFKLFKSIKPYN</sequence>
<keyword evidence="1" id="KW-1133">Transmembrane helix</keyword>
<dbReference type="RefSeq" id="WP_160630754.1">
    <property type="nucleotide sequence ID" value="NZ_WWNE01000002.1"/>
</dbReference>
<comment type="caution">
    <text evidence="2">The sequence shown here is derived from an EMBL/GenBank/DDBJ whole genome shotgun (WGS) entry which is preliminary data.</text>
</comment>
<accession>A0A6N9ND58</accession>
<keyword evidence="1" id="KW-0472">Membrane</keyword>
<gene>
    <name evidence="2" type="ORF">GQN54_00160</name>
</gene>
<organism evidence="2 3">
    <name type="scientific">Acidiluteibacter ferrifornacis</name>
    <dbReference type="NCBI Taxonomy" id="2692424"/>
    <lineage>
        <taxon>Bacteria</taxon>
        <taxon>Pseudomonadati</taxon>
        <taxon>Bacteroidota</taxon>
        <taxon>Flavobacteriia</taxon>
        <taxon>Flavobacteriales</taxon>
        <taxon>Cryomorphaceae</taxon>
        <taxon>Acidiluteibacter</taxon>
    </lineage>
</organism>
<dbReference type="AlphaFoldDB" id="A0A6N9ND58"/>
<evidence type="ECO:0000313" key="2">
    <source>
        <dbReference type="EMBL" id="NBG64506.1"/>
    </source>
</evidence>
<feature type="transmembrane region" description="Helical" evidence="1">
    <location>
        <begin position="103"/>
        <end position="125"/>
    </location>
</feature>
<feature type="transmembrane region" description="Helical" evidence="1">
    <location>
        <begin position="159"/>
        <end position="176"/>
    </location>
</feature>
<feature type="transmembrane region" description="Helical" evidence="1">
    <location>
        <begin position="407"/>
        <end position="428"/>
    </location>
</feature>
<name>A0A6N9ND58_9FLAO</name>
<feature type="transmembrane region" description="Helical" evidence="1">
    <location>
        <begin position="204"/>
        <end position="221"/>
    </location>
</feature>
<feature type="transmembrane region" description="Helical" evidence="1">
    <location>
        <begin position="74"/>
        <end position="96"/>
    </location>
</feature>
<feature type="transmembrane region" description="Helical" evidence="1">
    <location>
        <begin position="305"/>
        <end position="328"/>
    </location>
</feature>
<proteinExistence type="predicted"/>
<keyword evidence="3" id="KW-1185">Reference proteome</keyword>